<sequence>MLKNYLKIAFRNLLRHKGYSFINIAGLAVGIACCTFILLFVQDELSFEKNHRKAKNIYRLTITVDNSGTLEKAGITSPAIAPQLKQDFPEVKQFVRFLSTGNQSLIRYHDKALYEANGYFVDSTLFQVFDYPLVAGNPKTALNEPNSIILSQELAQKYFGTEDPMGKIIELETQSANTLKVTGILAEIPRTTQVRPDFLVPMRLVGGGFLSQWFAYGLASYILVNDHFNAAAFEQKLPDFTKKYQPHSPGNPPPPSLHLQPLLDIHLNANYGGQIAPVSDIKNVYLFSALALFIILLACINFMNLATARSQNRSKEVGVRKVIGASRSQLIRQFLSESLILSGLALVLAIAIVYLALNLFNQLSGKYIQINFLSNPSLWLGLLSLTFFAGIVAGLYPAFYLSGFRPVQVLKGRFGGSTNGATLRKGLVVLQFAISIAMIVGTAVVYNQMQYVQNKRLGFDQDQMLVVNIPGNLDFKKSRTLKEELLQLPEVKQATLTSSIPADENWWRTPMHPMGKGNSKENSIIGFVLPTDFDFAKTFGLELKAGRFLNKSFITDTARAIMLNEAAVAGFGWQKPEDALGQRISYGGNDSIGSVVVGVLKDFNFQSLHQKVEPLIFSASSSRASFLVVKVQGADLPATLAKLEQKWNAFDAKHPFDFTFMNDRLQSQYQAEIRLGRIFAVFAGLAIFIACLGLFGLASFTTEQRTKEIGIRKVLGASVSNIMVMLSRDFVRLVLAANLIAWPIAWYGMSQWLQDFEYRTPISWWIFGIAAAAALLIALVTISVHSLKAAVSNPVTALRSE</sequence>
<reference evidence="9 10" key="1">
    <citation type="submission" date="2018-03" db="EMBL/GenBank/DDBJ databases">
        <title>Adhaeribacter sp. HMF7605 Genome sequencing and assembly.</title>
        <authorList>
            <person name="Kang H."/>
            <person name="Kang J."/>
            <person name="Cha I."/>
            <person name="Kim H."/>
            <person name="Joh K."/>
        </authorList>
    </citation>
    <scope>NUCLEOTIDE SEQUENCE [LARGE SCALE GENOMIC DNA]</scope>
    <source>
        <strain evidence="9 10">HMF7605</strain>
    </source>
</reference>
<evidence type="ECO:0000313" key="10">
    <source>
        <dbReference type="Proteomes" id="UP000240357"/>
    </source>
</evidence>
<keyword evidence="10" id="KW-1185">Reference proteome</keyword>
<dbReference type="Pfam" id="PF02687">
    <property type="entry name" value="FtsX"/>
    <property type="match status" value="2"/>
</dbReference>
<comment type="caution">
    <text evidence="9">The sequence shown here is derived from an EMBL/GenBank/DDBJ whole genome shotgun (WGS) entry which is preliminary data.</text>
</comment>
<evidence type="ECO:0000256" key="2">
    <source>
        <dbReference type="ARBA" id="ARBA00022475"/>
    </source>
</evidence>
<name>A0A2T2YHS9_9BACT</name>
<evidence type="ECO:0000259" key="8">
    <source>
        <dbReference type="Pfam" id="PF12704"/>
    </source>
</evidence>
<proteinExistence type="predicted"/>
<dbReference type="Pfam" id="PF12704">
    <property type="entry name" value="MacB_PCD"/>
    <property type="match status" value="2"/>
</dbReference>
<keyword evidence="2" id="KW-1003">Cell membrane</keyword>
<protein>
    <recommendedName>
        <fullName evidence="11">Cell division protein FtsX</fullName>
    </recommendedName>
</protein>
<evidence type="ECO:0000259" key="7">
    <source>
        <dbReference type="Pfam" id="PF02687"/>
    </source>
</evidence>
<dbReference type="GO" id="GO:0022857">
    <property type="term" value="F:transmembrane transporter activity"/>
    <property type="evidence" value="ECO:0007669"/>
    <property type="project" value="TreeGrafter"/>
</dbReference>
<evidence type="ECO:0000313" key="9">
    <source>
        <dbReference type="EMBL" id="PSR55076.1"/>
    </source>
</evidence>
<dbReference type="PANTHER" id="PTHR30572">
    <property type="entry name" value="MEMBRANE COMPONENT OF TRANSPORTER-RELATED"/>
    <property type="match status" value="1"/>
</dbReference>
<feature type="transmembrane region" description="Helical" evidence="6">
    <location>
        <begin position="21"/>
        <end position="41"/>
    </location>
</feature>
<dbReference type="OrthoDB" id="5933722at2"/>
<organism evidence="9 10">
    <name type="scientific">Adhaeribacter arboris</name>
    <dbReference type="NCBI Taxonomy" id="2072846"/>
    <lineage>
        <taxon>Bacteria</taxon>
        <taxon>Pseudomonadati</taxon>
        <taxon>Bacteroidota</taxon>
        <taxon>Cytophagia</taxon>
        <taxon>Cytophagales</taxon>
        <taxon>Hymenobacteraceae</taxon>
        <taxon>Adhaeribacter</taxon>
    </lineage>
</organism>
<dbReference type="EMBL" id="PYFT01000001">
    <property type="protein sequence ID" value="PSR55076.1"/>
    <property type="molecule type" value="Genomic_DNA"/>
</dbReference>
<dbReference type="PROSITE" id="PS51257">
    <property type="entry name" value="PROKAR_LIPOPROTEIN"/>
    <property type="match status" value="1"/>
</dbReference>
<accession>A0A2T2YHS9</accession>
<gene>
    <name evidence="9" type="ORF">AHMF7605_16985</name>
</gene>
<feature type="domain" description="MacB-like periplasmic core" evidence="8">
    <location>
        <begin position="428"/>
        <end position="645"/>
    </location>
</feature>
<feature type="transmembrane region" description="Helical" evidence="6">
    <location>
        <begin position="422"/>
        <end position="446"/>
    </location>
</feature>
<keyword evidence="5 6" id="KW-0472">Membrane</keyword>
<dbReference type="GO" id="GO:0005886">
    <property type="term" value="C:plasma membrane"/>
    <property type="evidence" value="ECO:0007669"/>
    <property type="project" value="UniProtKB-SubCell"/>
</dbReference>
<keyword evidence="3 6" id="KW-0812">Transmembrane</keyword>
<feature type="transmembrane region" description="Helical" evidence="6">
    <location>
        <begin position="339"/>
        <end position="357"/>
    </location>
</feature>
<feature type="domain" description="MacB-like periplasmic core" evidence="8">
    <location>
        <begin position="20"/>
        <end position="237"/>
    </location>
</feature>
<evidence type="ECO:0008006" key="11">
    <source>
        <dbReference type="Google" id="ProtNLM"/>
    </source>
</evidence>
<dbReference type="InterPro" id="IPR025857">
    <property type="entry name" value="MacB_PCD"/>
</dbReference>
<evidence type="ECO:0000256" key="4">
    <source>
        <dbReference type="ARBA" id="ARBA00022989"/>
    </source>
</evidence>
<feature type="domain" description="ABC3 transporter permease C-terminal" evidence="7">
    <location>
        <begin position="681"/>
        <end position="790"/>
    </location>
</feature>
<evidence type="ECO:0000256" key="1">
    <source>
        <dbReference type="ARBA" id="ARBA00004651"/>
    </source>
</evidence>
<feature type="domain" description="ABC3 transporter permease C-terminal" evidence="7">
    <location>
        <begin position="289"/>
        <end position="402"/>
    </location>
</feature>
<feature type="transmembrane region" description="Helical" evidence="6">
    <location>
        <begin position="762"/>
        <end position="784"/>
    </location>
</feature>
<dbReference type="PANTHER" id="PTHR30572:SF18">
    <property type="entry name" value="ABC-TYPE MACROLIDE FAMILY EXPORT SYSTEM PERMEASE COMPONENT 2"/>
    <property type="match status" value="1"/>
</dbReference>
<keyword evidence="4 6" id="KW-1133">Transmembrane helix</keyword>
<comment type="subcellular location">
    <subcellularLocation>
        <location evidence="1">Cell membrane</location>
        <topology evidence="1">Multi-pass membrane protein</topology>
    </subcellularLocation>
</comment>
<dbReference type="InterPro" id="IPR050250">
    <property type="entry name" value="Macrolide_Exporter_MacB"/>
</dbReference>
<feature type="transmembrane region" description="Helical" evidence="6">
    <location>
        <begin position="284"/>
        <end position="306"/>
    </location>
</feature>
<dbReference type="AlphaFoldDB" id="A0A2T2YHS9"/>
<feature type="transmembrane region" description="Helical" evidence="6">
    <location>
        <begin position="377"/>
        <end position="401"/>
    </location>
</feature>
<evidence type="ECO:0000256" key="5">
    <source>
        <dbReference type="ARBA" id="ARBA00023136"/>
    </source>
</evidence>
<dbReference type="RefSeq" id="WP_106931254.1">
    <property type="nucleotide sequence ID" value="NZ_PYFT01000001.1"/>
</dbReference>
<dbReference type="InterPro" id="IPR003838">
    <property type="entry name" value="ABC3_permease_C"/>
</dbReference>
<feature type="transmembrane region" description="Helical" evidence="6">
    <location>
        <begin position="730"/>
        <end position="750"/>
    </location>
</feature>
<feature type="transmembrane region" description="Helical" evidence="6">
    <location>
        <begin position="678"/>
        <end position="700"/>
    </location>
</feature>
<dbReference type="Proteomes" id="UP000240357">
    <property type="component" value="Unassembled WGS sequence"/>
</dbReference>
<evidence type="ECO:0000256" key="3">
    <source>
        <dbReference type="ARBA" id="ARBA00022692"/>
    </source>
</evidence>
<evidence type="ECO:0000256" key="6">
    <source>
        <dbReference type="SAM" id="Phobius"/>
    </source>
</evidence>